<proteinExistence type="predicted"/>
<reference evidence="3 4" key="1">
    <citation type="submission" date="2013-05" db="EMBL/GenBank/DDBJ databases">
        <title>Genome assembly of Chondromyces apiculatus DSM 436.</title>
        <authorList>
            <person name="Sharma G."/>
            <person name="Khatri I."/>
            <person name="Kaur C."/>
            <person name="Mayilraj S."/>
            <person name="Subramanian S."/>
        </authorList>
    </citation>
    <scope>NUCLEOTIDE SEQUENCE [LARGE SCALE GENOMIC DNA]</scope>
    <source>
        <strain evidence="3 4">DSM 436</strain>
    </source>
</reference>
<dbReference type="InterPro" id="IPR013216">
    <property type="entry name" value="Methyltransf_11"/>
</dbReference>
<dbReference type="GO" id="GO:0032259">
    <property type="term" value="P:methylation"/>
    <property type="evidence" value="ECO:0007669"/>
    <property type="project" value="UniProtKB-KW"/>
</dbReference>
<organism evidence="3 4">
    <name type="scientific">Chondromyces apiculatus DSM 436</name>
    <dbReference type="NCBI Taxonomy" id="1192034"/>
    <lineage>
        <taxon>Bacteria</taxon>
        <taxon>Pseudomonadati</taxon>
        <taxon>Myxococcota</taxon>
        <taxon>Polyangia</taxon>
        <taxon>Polyangiales</taxon>
        <taxon>Polyangiaceae</taxon>
        <taxon>Chondromyces</taxon>
    </lineage>
</organism>
<dbReference type="SUPFAM" id="SSF53335">
    <property type="entry name" value="S-adenosyl-L-methionine-dependent methyltransferases"/>
    <property type="match status" value="1"/>
</dbReference>
<keyword evidence="4" id="KW-1185">Reference proteome</keyword>
<gene>
    <name evidence="3" type="ORF">CAP_4316</name>
</gene>
<feature type="domain" description="Methyltransferase type 11" evidence="2">
    <location>
        <begin position="73"/>
        <end position="161"/>
    </location>
</feature>
<dbReference type="InterPro" id="IPR029063">
    <property type="entry name" value="SAM-dependent_MTases_sf"/>
</dbReference>
<dbReference type="eggNOG" id="COG2226">
    <property type="taxonomic scope" value="Bacteria"/>
</dbReference>
<keyword evidence="3" id="KW-0808">Transferase</keyword>
<accession>A0A017T765</accession>
<dbReference type="STRING" id="1192034.CAP_4316"/>
<keyword evidence="3" id="KW-0489">Methyltransferase</keyword>
<dbReference type="Gene3D" id="3.40.50.150">
    <property type="entry name" value="Vaccinia Virus protein VP39"/>
    <property type="match status" value="1"/>
</dbReference>
<feature type="compositionally biased region" description="Pro residues" evidence="1">
    <location>
        <begin position="1"/>
        <end position="20"/>
    </location>
</feature>
<dbReference type="OrthoDB" id="9789575at2"/>
<sequence>MGSPSTPRPGPHPASPPSPSADPHLDATRAYYDEFAARYEDRRGGRDPGGYHDLLDDLEVDFVARYGTGKDVLEVGCGTGLLLSRFQQFARTARGVDLSPGMLERARARGLDVLEGSATSLPFPDASVDVACSFKVLAHVQDISAALTEMARVVRPGGHVLAEFYNPWSFRGLAKRLGPAGAISARTREDAVYTRFDTPAQAAHHLPPSLHLVAARGVRIVTPVAAAMRLPILGEVLRRAEWALCDTPLNRFGGFWIAAARKA</sequence>
<dbReference type="EMBL" id="ASRX01000031">
    <property type="protein sequence ID" value="EYF04640.1"/>
    <property type="molecule type" value="Genomic_DNA"/>
</dbReference>
<comment type="caution">
    <text evidence="3">The sequence shown here is derived from an EMBL/GenBank/DDBJ whole genome shotgun (WGS) entry which is preliminary data.</text>
</comment>
<dbReference type="Proteomes" id="UP000019678">
    <property type="component" value="Unassembled WGS sequence"/>
</dbReference>
<dbReference type="PANTHER" id="PTHR42912:SF80">
    <property type="entry name" value="METHYLTRANSFERASE DOMAIN-CONTAINING PROTEIN"/>
    <property type="match status" value="1"/>
</dbReference>
<dbReference type="CDD" id="cd02440">
    <property type="entry name" value="AdoMet_MTases"/>
    <property type="match status" value="1"/>
</dbReference>
<dbReference type="RefSeq" id="WP_044243841.1">
    <property type="nucleotide sequence ID" value="NZ_ASRX01000031.1"/>
</dbReference>
<feature type="region of interest" description="Disordered" evidence="1">
    <location>
        <begin position="1"/>
        <end position="27"/>
    </location>
</feature>
<dbReference type="GO" id="GO:0008757">
    <property type="term" value="F:S-adenosylmethionine-dependent methyltransferase activity"/>
    <property type="evidence" value="ECO:0007669"/>
    <property type="project" value="InterPro"/>
</dbReference>
<dbReference type="AlphaFoldDB" id="A0A017T765"/>
<evidence type="ECO:0000256" key="1">
    <source>
        <dbReference type="SAM" id="MobiDB-lite"/>
    </source>
</evidence>
<evidence type="ECO:0000259" key="2">
    <source>
        <dbReference type="Pfam" id="PF08241"/>
    </source>
</evidence>
<dbReference type="PANTHER" id="PTHR42912">
    <property type="entry name" value="METHYLTRANSFERASE"/>
    <property type="match status" value="1"/>
</dbReference>
<evidence type="ECO:0000313" key="4">
    <source>
        <dbReference type="Proteomes" id="UP000019678"/>
    </source>
</evidence>
<name>A0A017T765_9BACT</name>
<evidence type="ECO:0000313" key="3">
    <source>
        <dbReference type="EMBL" id="EYF04640.1"/>
    </source>
</evidence>
<dbReference type="InterPro" id="IPR050508">
    <property type="entry name" value="Methyltransf_Superfamily"/>
</dbReference>
<protein>
    <submittedName>
        <fullName evidence="3">Methyltransferase type 11</fullName>
    </submittedName>
</protein>
<dbReference type="Pfam" id="PF08241">
    <property type="entry name" value="Methyltransf_11"/>
    <property type="match status" value="1"/>
</dbReference>